<gene>
    <name evidence="8" type="ORF">chiPu_0019560</name>
</gene>
<dbReference type="InterPro" id="IPR013057">
    <property type="entry name" value="AA_transpt_TM"/>
</dbReference>
<evidence type="ECO:0000313" key="9">
    <source>
        <dbReference type="Proteomes" id="UP000287033"/>
    </source>
</evidence>
<feature type="region of interest" description="Disordered" evidence="5">
    <location>
        <begin position="1"/>
        <end position="29"/>
    </location>
</feature>
<evidence type="ECO:0000256" key="2">
    <source>
        <dbReference type="ARBA" id="ARBA00022692"/>
    </source>
</evidence>
<dbReference type="GO" id="GO:0015186">
    <property type="term" value="F:L-glutamine transmembrane transporter activity"/>
    <property type="evidence" value="ECO:0007669"/>
    <property type="project" value="TreeGrafter"/>
</dbReference>
<dbReference type="Pfam" id="PF01490">
    <property type="entry name" value="Aa_trans"/>
    <property type="match status" value="1"/>
</dbReference>
<feature type="transmembrane region" description="Helical" evidence="6">
    <location>
        <begin position="278"/>
        <end position="303"/>
    </location>
</feature>
<dbReference type="GO" id="GO:0005886">
    <property type="term" value="C:plasma membrane"/>
    <property type="evidence" value="ECO:0007669"/>
    <property type="project" value="TreeGrafter"/>
</dbReference>
<dbReference type="EMBL" id="BEZZ01002055">
    <property type="protein sequence ID" value="GCC21093.1"/>
    <property type="molecule type" value="Genomic_DNA"/>
</dbReference>
<feature type="transmembrane region" description="Helical" evidence="6">
    <location>
        <begin position="424"/>
        <end position="444"/>
    </location>
</feature>
<feature type="transmembrane region" description="Helical" evidence="6">
    <location>
        <begin position="246"/>
        <end position="266"/>
    </location>
</feature>
<dbReference type="STRING" id="137246.A0A401RSG6"/>
<feature type="transmembrane region" description="Helical" evidence="6">
    <location>
        <begin position="387"/>
        <end position="412"/>
    </location>
</feature>
<feature type="transmembrane region" description="Helical" evidence="6">
    <location>
        <begin position="90"/>
        <end position="110"/>
    </location>
</feature>
<comment type="caution">
    <text evidence="8">The sequence shown here is derived from an EMBL/GenBank/DDBJ whole genome shotgun (WGS) entry which is preliminary data.</text>
</comment>
<feature type="transmembrane region" description="Helical" evidence="6">
    <location>
        <begin position="323"/>
        <end position="354"/>
    </location>
</feature>
<keyword evidence="9" id="KW-1185">Reference proteome</keyword>
<feature type="transmembrane region" description="Helical" evidence="6">
    <location>
        <begin position="122"/>
        <end position="141"/>
    </location>
</feature>
<evidence type="ECO:0000259" key="7">
    <source>
        <dbReference type="Pfam" id="PF01490"/>
    </source>
</evidence>
<dbReference type="AlphaFoldDB" id="A0A401RSG6"/>
<protein>
    <recommendedName>
        <fullName evidence="7">Amino acid transporter transmembrane domain-containing protein</fullName>
    </recommendedName>
</protein>
<organism evidence="8 9">
    <name type="scientific">Chiloscyllium punctatum</name>
    <name type="common">Brownbanded bambooshark</name>
    <name type="synonym">Hemiscyllium punctatum</name>
    <dbReference type="NCBI Taxonomy" id="137246"/>
    <lineage>
        <taxon>Eukaryota</taxon>
        <taxon>Metazoa</taxon>
        <taxon>Chordata</taxon>
        <taxon>Craniata</taxon>
        <taxon>Vertebrata</taxon>
        <taxon>Chondrichthyes</taxon>
        <taxon>Elasmobranchii</taxon>
        <taxon>Galeomorphii</taxon>
        <taxon>Galeoidea</taxon>
        <taxon>Orectolobiformes</taxon>
        <taxon>Hemiscylliidae</taxon>
        <taxon>Chiloscyllium</taxon>
    </lineage>
</organism>
<dbReference type="PANTHER" id="PTHR22950">
    <property type="entry name" value="AMINO ACID TRANSPORTER"/>
    <property type="match status" value="1"/>
</dbReference>
<comment type="subcellular location">
    <subcellularLocation>
        <location evidence="1">Membrane</location>
        <topology evidence="1">Multi-pass membrane protein</topology>
    </subcellularLocation>
</comment>
<dbReference type="OrthoDB" id="655540at2759"/>
<feature type="transmembrane region" description="Helical" evidence="6">
    <location>
        <begin position="189"/>
        <end position="210"/>
    </location>
</feature>
<dbReference type="OMA" id="CSAMAIY"/>
<evidence type="ECO:0000256" key="6">
    <source>
        <dbReference type="SAM" id="Phobius"/>
    </source>
</evidence>
<feature type="domain" description="Amino acid transporter transmembrane" evidence="7">
    <location>
        <begin position="59"/>
        <end position="441"/>
    </location>
</feature>
<feature type="transmembrane region" description="Helical" evidence="6">
    <location>
        <begin position="62"/>
        <end position="84"/>
    </location>
</feature>
<evidence type="ECO:0000256" key="5">
    <source>
        <dbReference type="SAM" id="MobiDB-lite"/>
    </source>
</evidence>
<keyword evidence="3 6" id="KW-1133">Transmembrane helix</keyword>
<feature type="compositionally biased region" description="Low complexity" evidence="5">
    <location>
        <begin position="1"/>
        <end position="15"/>
    </location>
</feature>
<evidence type="ECO:0000256" key="4">
    <source>
        <dbReference type="ARBA" id="ARBA00023136"/>
    </source>
</evidence>
<keyword evidence="2 6" id="KW-0812">Transmembrane</keyword>
<dbReference type="Proteomes" id="UP000287033">
    <property type="component" value="Unassembled WGS sequence"/>
</dbReference>
<accession>A0A401RSG6</accession>
<feature type="transmembrane region" description="Helical" evidence="6">
    <location>
        <begin position="361"/>
        <end position="381"/>
    </location>
</feature>
<dbReference type="PANTHER" id="PTHR22950:SF184">
    <property type="entry name" value="SODIUM-COUPLED NEUTRAL AMINO ACID SYMPORTER 1"/>
    <property type="match status" value="1"/>
</dbReference>
<evidence type="ECO:0000313" key="8">
    <source>
        <dbReference type="EMBL" id="GCC21093.1"/>
    </source>
</evidence>
<name>A0A401RSG6_CHIPU</name>
<evidence type="ECO:0000256" key="3">
    <source>
        <dbReference type="ARBA" id="ARBA00022989"/>
    </source>
</evidence>
<reference evidence="8 9" key="1">
    <citation type="journal article" date="2018" name="Nat. Ecol. Evol.">
        <title>Shark genomes provide insights into elasmobranch evolution and the origin of vertebrates.</title>
        <authorList>
            <person name="Hara Y"/>
            <person name="Yamaguchi K"/>
            <person name="Onimaru K"/>
            <person name="Kadota M"/>
            <person name="Koyanagi M"/>
            <person name="Keeley SD"/>
            <person name="Tatsumi K"/>
            <person name="Tanaka K"/>
            <person name="Motone F"/>
            <person name="Kageyama Y"/>
            <person name="Nozu R"/>
            <person name="Adachi N"/>
            <person name="Nishimura O"/>
            <person name="Nakagawa R"/>
            <person name="Tanegashima C"/>
            <person name="Kiyatake I"/>
            <person name="Matsumoto R"/>
            <person name="Murakumo K"/>
            <person name="Nishida K"/>
            <person name="Terakita A"/>
            <person name="Kuratani S"/>
            <person name="Sato K"/>
            <person name="Hyodo S Kuraku.S."/>
        </authorList>
    </citation>
    <scope>NUCLEOTIDE SEQUENCE [LARGE SCALE GENOMIC DNA]</scope>
</reference>
<sequence>MDNLESKGGNNSSSSELKDFTHSQDGLQRKCDNDDLECTMYHANSDDGRKENKENHAGSTSMYMSAFNLSNAIIGTGLLGLSYAMANTGIIPFVIIALELLMGSMVYETLGQHAFGRPGKLAVFGSTSLQNIGAILSYLFVVKKELPEVIQSFTGQDSSEAWYLIDRNLVILVTLIIILPLCLFRNIGYLGYTSGFSLACMIFFLIVVIYKQTQFSCDTSLSVNITDLVCTITCTPEYFVWNDKTVYALPTMAFAFVCHPSVLPIYRELKDHTCKKMQVVSTISFFSMFAIYLLTAVFGYLTFYNTVNEELLLSYHDHRDKLILILRLAVITAVVLTVPVLLFTVRSSIVLLVLKGKFTWLHHFIITFFLLTGSNLLVIYIPSIMDVFAVIGSTSANMLIFILPASLYLKLVKNEPQNSWQRKGAMAFLAVGIIFMFVTVPLIFVEWNKRSSNNTSTGSCSGQH</sequence>
<feature type="transmembrane region" description="Helical" evidence="6">
    <location>
        <begin position="161"/>
        <end position="182"/>
    </location>
</feature>
<evidence type="ECO:0000256" key="1">
    <source>
        <dbReference type="ARBA" id="ARBA00004141"/>
    </source>
</evidence>
<keyword evidence="4 6" id="KW-0472">Membrane</keyword>
<feature type="compositionally biased region" description="Basic and acidic residues" evidence="5">
    <location>
        <begin position="16"/>
        <end position="29"/>
    </location>
</feature>
<proteinExistence type="predicted"/>